<gene>
    <name evidence="2" type="ORF">GCM10020221_15900</name>
</gene>
<feature type="compositionally biased region" description="Low complexity" evidence="1">
    <location>
        <begin position="91"/>
        <end position="109"/>
    </location>
</feature>
<evidence type="ECO:0000313" key="2">
    <source>
        <dbReference type="EMBL" id="GAA2920564.1"/>
    </source>
</evidence>
<accession>A0ABN3WLV2</accession>
<feature type="region of interest" description="Disordered" evidence="1">
    <location>
        <begin position="546"/>
        <end position="727"/>
    </location>
</feature>
<feature type="compositionally biased region" description="Basic residues" evidence="1">
    <location>
        <begin position="696"/>
        <end position="705"/>
    </location>
</feature>
<feature type="compositionally biased region" description="Gly residues" evidence="1">
    <location>
        <begin position="566"/>
        <end position="575"/>
    </location>
</feature>
<dbReference type="Proteomes" id="UP001501102">
    <property type="component" value="Unassembled WGS sequence"/>
</dbReference>
<feature type="compositionally biased region" description="Gly residues" evidence="1">
    <location>
        <begin position="652"/>
        <end position="666"/>
    </location>
</feature>
<feature type="compositionally biased region" description="Low complexity" evidence="1">
    <location>
        <begin position="593"/>
        <end position="609"/>
    </location>
</feature>
<feature type="compositionally biased region" description="Low complexity" evidence="1">
    <location>
        <begin position="1"/>
        <end position="17"/>
    </location>
</feature>
<keyword evidence="3" id="KW-1185">Reference proteome</keyword>
<dbReference type="Gene3D" id="3.40.50.300">
    <property type="entry name" value="P-loop containing nucleotide triphosphate hydrolases"/>
    <property type="match status" value="1"/>
</dbReference>
<protein>
    <submittedName>
        <fullName evidence="2">Uncharacterized protein</fullName>
    </submittedName>
</protein>
<feature type="compositionally biased region" description="Low complexity" evidence="1">
    <location>
        <begin position="155"/>
        <end position="175"/>
    </location>
</feature>
<name>A0ABN3WLV2_STRTU</name>
<dbReference type="EMBL" id="BAAAXZ010000061">
    <property type="protein sequence ID" value="GAA2920564.1"/>
    <property type="molecule type" value="Genomic_DNA"/>
</dbReference>
<evidence type="ECO:0000313" key="3">
    <source>
        <dbReference type="Proteomes" id="UP001501102"/>
    </source>
</evidence>
<feature type="compositionally biased region" description="Low complexity" evidence="1">
    <location>
        <begin position="233"/>
        <end position="244"/>
    </location>
</feature>
<organism evidence="2 3">
    <name type="scientific">Streptomyces thioluteus</name>
    <dbReference type="NCBI Taxonomy" id="66431"/>
    <lineage>
        <taxon>Bacteria</taxon>
        <taxon>Bacillati</taxon>
        <taxon>Actinomycetota</taxon>
        <taxon>Actinomycetes</taxon>
        <taxon>Kitasatosporales</taxon>
        <taxon>Streptomycetaceae</taxon>
        <taxon>Streptomyces</taxon>
    </lineage>
</organism>
<feature type="compositionally biased region" description="Low complexity" evidence="1">
    <location>
        <begin position="41"/>
        <end position="58"/>
    </location>
</feature>
<feature type="compositionally biased region" description="Basic and acidic residues" evidence="1">
    <location>
        <begin position="75"/>
        <end position="85"/>
    </location>
</feature>
<comment type="caution">
    <text evidence="2">The sequence shown here is derived from an EMBL/GenBank/DDBJ whole genome shotgun (WGS) entry which is preliminary data.</text>
</comment>
<sequence>MTPRTADAGARGARADGAYGGAARGERIGAPGAHGAGAGGASEAAGAAGPRPGTPGYATGSGPRQWTSGAAAPRGDAEPAAHHGGPEGGTRVPVPAARRSAVPPRDPAATVPRPNGPEERTPPRGVPTTEQRPGAGETPAWGARTPVYGTGAGTAGSRAAQDAAGAVTTVTGTGDARLRAPQQRTEEPSWTAGAAPADTSTALGTARIHPGPGPGTGTAEAPPAADGKRSRNRGIAAWARRLAGGRAGQQPRPEDDGGQGFVPAPREPAPEETSAALRERWPDPATVLLTALGPGPRLWERGPDHPDLLTVRLGTADRYVSGPHGGEGALLPAVPVTVGLRQAGSLGLAGPRVRLAGLARSVLAQLAVLHSPSVLEYVLIAADPLRAAAERQAEWAWLGWLPQLRPAHGQDCRLLVAYDREQAAARTAELVRRLDDGPLGPSWPTAAEEKVAALAEAHRGPRTVVVVDGDPGTPALRESLARLAARGGAAGIHLICLADAPSTTASSPVSAALETARAASPAFPYCGAVALVGGDVATVVQVIGSAPRGGAGRAGAGQHGRRGPRRGVGGVGGALRAGAGAAARGGLGRGRRPFGAGRGPAPHRAAAGRAGPGPGHPRLADGALGLGHGPGQPPGRPGRRRPGRGPARPAVGGPGRGRAASAGGGRPRQREDRAAALARRVARGRGPPGPALPRPGGRRGGRARRGPADVHGPAARLDVPGRRGPAADAGVRAGAGFGAQAARRAAGHAGLHRLARAALPAPAGRAGLTLLLR</sequence>
<reference evidence="2 3" key="1">
    <citation type="journal article" date="2019" name="Int. J. Syst. Evol. Microbiol.">
        <title>The Global Catalogue of Microorganisms (GCM) 10K type strain sequencing project: providing services to taxonomists for standard genome sequencing and annotation.</title>
        <authorList>
            <consortium name="The Broad Institute Genomics Platform"/>
            <consortium name="The Broad Institute Genome Sequencing Center for Infectious Disease"/>
            <person name="Wu L."/>
            <person name="Ma J."/>
        </authorList>
    </citation>
    <scope>NUCLEOTIDE SEQUENCE [LARGE SCALE GENOMIC DNA]</scope>
    <source>
        <strain evidence="2 3">JCM 4087</strain>
    </source>
</reference>
<dbReference type="InterPro" id="IPR027417">
    <property type="entry name" value="P-loop_NTPase"/>
</dbReference>
<proteinExistence type="predicted"/>
<feature type="region of interest" description="Disordered" evidence="1">
    <location>
        <begin position="1"/>
        <end position="275"/>
    </location>
</feature>
<feature type="compositionally biased region" description="Gly residues" evidence="1">
    <location>
        <begin position="547"/>
        <end position="558"/>
    </location>
</feature>
<evidence type="ECO:0000256" key="1">
    <source>
        <dbReference type="SAM" id="MobiDB-lite"/>
    </source>
</evidence>